<keyword evidence="1 4" id="KW-0238">DNA-binding</keyword>
<evidence type="ECO:0000259" key="3">
    <source>
        <dbReference type="PROSITE" id="PS50943"/>
    </source>
</evidence>
<sequence>MKFGDRLRELRKEKGLTQAELAKIFSLGESTISFYESNKRTPDYELLKKIADFFDTSIDYLLCRTDKRKPPKDIYTTKELVHLLPEEYREVFRNLKIKHIKFIKKMYEEEIDPEALLDAMRVVQSVRKDLEEKEKKKDIKQDDK</sequence>
<dbReference type="OrthoDB" id="1766270at2"/>
<dbReference type="Pfam" id="PF01381">
    <property type="entry name" value="HTH_3"/>
    <property type="match status" value="1"/>
</dbReference>
<dbReference type="RefSeq" id="WP_073153363.1">
    <property type="nucleotide sequence ID" value="NZ_FRAG01000088.1"/>
</dbReference>
<evidence type="ECO:0000256" key="1">
    <source>
        <dbReference type="ARBA" id="ARBA00023125"/>
    </source>
</evidence>
<dbReference type="CDD" id="cd00093">
    <property type="entry name" value="HTH_XRE"/>
    <property type="match status" value="1"/>
</dbReference>
<dbReference type="InterPro" id="IPR010982">
    <property type="entry name" value="Lambda_DNA-bd_dom_sf"/>
</dbReference>
<accession>A0A1M6TE07</accession>
<evidence type="ECO:0000313" key="5">
    <source>
        <dbReference type="Proteomes" id="UP000184465"/>
    </source>
</evidence>
<dbReference type="Proteomes" id="UP000184465">
    <property type="component" value="Unassembled WGS sequence"/>
</dbReference>
<dbReference type="AlphaFoldDB" id="A0A1M6TE07"/>
<gene>
    <name evidence="4" type="ORF">SAMN02745912_03650</name>
</gene>
<keyword evidence="5" id="KW-1185">Reference proteome</keyword>
<keyword evidence="2" id="KW-0175">Coiled coil</keyword>
<dbReference type="InterPro" id="IPR001387">
    <property type="entry name" value="Cro/C1-type_HTH"/>
</dbReference>
<dbReference type="SMART" id="SM00530">
    <property type="entry name" value="HTH_XRE"/>
    <property type="match status" value="1"/>
</dbReference>
<proteinExistence type="predicted"/>
<dbReference type="PANTHER" id="PTHR46558:SF11">
    <property type="entry name" value="HTH-TYPE TRANSCRIPTIONAL REGULATOR XRE"/>
    <property type="match status" value="1"/>
</dbReference>
<feature type="coiled-coil region" evidence="2">
    <location>
        <begin position="116"/>
        <end position="143"/>
    </location>
</feature>
<feature type="domain" description="HTH cro/C1-type" evidence="3">
    <location>
        <begin position="7"/>
        <end position="61"/>
    </location>
</feature>
<dbReference type="STRING" id="1121301.SAMN02745912_03650"/>
<dbReference type="Gene3D" id="1.10.260.40">
    <property type="entry name" value="lambda repressor-like DNA-binding domains"/>
    <property type="match status" value="1"/>
</dbReference>
<name>A0A1M6TE07_PARC5</name>
<dbReference type="EMBL" id="FRAG01000088">
    <property type="protein sequence ID" value="SHK55066.1"/>
    <property type="molecule type" value="Genomic_DNA"/>
</dbReference>
<reference evidence="4 5" key="1">
    <citation type="submission" date="2016-11" db="EMBL/GenBank/DDBJ databases">
        <authorList>
            <person name="Jaros S."/>
            <person name="Januszkiewicz K."/>
            <person name="Wedrychowicz H."/>
        </authorList>
    </citation>
    <scope>NUCLEOTIDE SEQUENCE [LARGE SCALE GENOMIC DNA]</scope>
    <source>
        <strain evidence="4 5">DSM 15212</strain>
    </source>
</reference>
<evidence type="ECO:0000256" key="2">
    <source>
        <dbReference type="SAM" id="Coils"/>
    </source>
</evidence>
<dbReference type="PROSITE" id="PS50943">
    <property type="entry name" value="HTH_CROC1"/>
    <property type="match status" value="1"/>
</dbReference>
<dbReference type="GO" id="GO:0003677">
    <property type="term" value="F:DNA binding"/>
    <property type="evidence" value="ECO:0007669"/>
    <property type="project" value="UniProtKB-KW"/>
</dbReference>
<protein>
    <submittedName>
        <fullName evidence="4">DNA-binding transcriptional regulator, XRE-family HTH domain</fullName>
    </submittedName>
</protein>
<dbReference type="PANTHER" id="PTHR46558">
    <property type="entry name" value="TRACRIPTIONAL REGULATORY PROTEIN-RELATED-RELATED"/>
    <property type="match status" value="1"/>
</dbReference>
<organism evidence="4 5">
    <name type="scientific">Paramaledivibacter caminithermalis (strain DSM 15212 / CIP 107654 / DViRD3)</name>
    <name type="common">Clostridium caminithermale</name>
    <dbReference type="NCBI Taxonomy" id="1121301"/>
    <lineage>
        <taxon>Bacteria</taxon>
        <taxon>Bacillati</taxon>
        <taxon>Bacillota</taxon>
        <taxon>Clostridia</taxon>
        <taxon>Peptostreptococcales</taxon>
        <taxon>Caminicellaceae</taxon>
        <taxon>Paramaledivibacter</taxon>
    </lineage>
</organism>
<evidence type="ECO:0000313" key="4">
    <source>
        <dbReference type="EMBL" id="SHK55066.1"/>
    </source>
</evidence>
<dbReference type="SUPFAM" id="SSF47413">
    <property type="entry name" value="lambda repressor-like DNA-binding domains"/>
    <property type="match status" value="1"/>
</dbReference>